<evidence type="ECO:0008006" key="3">
    <source>
        <dbReference type="Google" id="ProtNLM"/>
    </source>
</evidence>
<comment type="caution">
    <text evidence="1">The sequence shown here is derived from an EMBL/GenBank/DDBJ whole genome shotgun (WGS) entry which is preliminary data.</text>
</comment>
<keyword evidence="2" id="KW-1185">Reference proteome</keyword>
<evidence type="ECO:0000313" key="1">
    <source>
        <dbReference type="EMBL" id="MDE8651018.1"/>
    </source>
</evidence>
<gene>
    <name evidence="1" type="ORF">PYV00_04695</name>
</gene>
<name>A0ABT5WLU1_9SPHN</name>
<accession>A0ABT5WLU1</accession>
<dbReference type="SUPFAM" id="SSF141371">
    <property type="entry name" value="PilZ domain-like"/>
    <property type="match status" value="1"/>
</dbReference>
<protein>
    <recommendedName>
        <fullName evidence="3">PilZ domain-containing protein</fullName>
    </recommendedName>
</protein>
<sequence>MAFTDSGAHTGRRCETRRQVQMLARFRRNLENVTVVLKDLSHKGARIEGIEGLSRDEAVTISLPGRKPAMAFVAWAAGMSAGLEFADALPHDYYDFLVRTYAMGRESAAVAA</sequence>
<dbReference type="EMBL" id="JARESE010000012">
    <property type="protein sequence ID" value="MDE8651018.1"/>
    <property type="molecule type" value="Genomic_DNA"/>
</dbReference>
<dbReference type="Proteomes" id="UP001216253">
    <property type="component" value="Unassembled WGS sequence"/>
</dbReference>
<dbReference type="RefSeq" id="WP_275227107.1">
    <property type="nucleotide sequence ID" value="NZ_JARESE010000012.1"/>
</dbReference>
<proteinExistence type="predicted"/>
<organism evidence="1 2">
    <name type="scientific">Novosphingobium album</name>
    <name type="common">ex Liu et al. 2023</name>
    <dbReference type="NCBI Taxonomy" id="3031130"/>
    <lineage>
        <taxon>Bacteria</taxon>
        <taxon>Pseudomonadati</taxon>
        <taxon>Pseudomonadota</taxon>
        <taxon>Alphaproteobacteria</taxon>
        <taxon>Sphingomonadales</taxon>
        <taxon>Sphingomonadaceae</taxon>
        <taxon>Novosphingobium</taxon>
    </lineage>
</organism>
<reference evidence="1 2" key="1">
    <citation type="submission" date="2023-03" db="EMBL/GenBank/DDBJ databases">
        <title>NovoSphingobium album sp. nov. isolated from polycyclic aromatic hydrocarbons- and heavy-metal polluted soil.</title>
        <authorList>
            <person name="Liu Z."/>
            <person name="Wang K."/>
        </authorList>
    </citation>
    <scope>NUCLEOTIDE SEQUENCE [LARGE SCALE GENOMIC DNA]</scope>
    <source>
        <strain evidence="1 2">H3SJ31-1</strain>
    </source>
</reference>
<evidence type="ECO:0000313" key="2">
    <source>
        <dbReference type="Proteomes" id="UP001216253"/>
    </source>
</evidence>